<dbReference type="CDD" id="cd14819">
    <property type="entry name" value="Translin"/>
    <property type="match status" value="1"/>
</dbReference>
<evidence type="ECO:0000313" key="8">
    <source>
        <dbReference type="EMBL" id="KAJ3175697.1"/>
    </source>
</evidence>
<keyword evidence="9" id="KW-1185">Reference proteome</keyword>
<evidence type="ECO:0000256" key="3">
    <source>
        <dbReference type="ARBA" id="ARBA00005902"/>
    </source>
</evidence>
<dbReference type="Gene3D" id="1.20.58.200">
    <property type="entry name" value="Translin, domain 2"/>
    <property type="match status" value="1"/>
</dbReference>
<dbReference type="InterPro" id="IPR002848">
    <property type="entry name" value="Translin_fam"/>
</dbReference>
<keyword evidence="7" id="KW-0539">Nucleus</keyword>
<comment type="caution">
    <text evidence="8">The sequence shown here is derived from an EMBL/GenBank/DDBJ whole genome shotgun (WGS) entry which is preliminary data.</text>
</comment>
<evidence type="ECO:0000256" key="6">
    <source>
        <dbReference type="ARBA" id="ARBA00023125"/>
    </source>
</evidence>
<dbReference type="InterPro" id="IPR033956">
    <property type="entry name" value="Translin"/>
</dbReference>
<evidence type="ECO:0000256" key="5">
    <source>
        <dbReference type="ARBA" id="ARBA00022884"/>
    </source>
</evidence>
<accession>A0AAD5XLE9</accession>
<dbReference type="GO" id="GO:0016070">
    <property type="term" value="P:RNA metabolic process"/>
    <property type="evidence" value="ECO:0007669"/>
    <property type="project" value="InterPro"/>
</dbReference>
<dbReference type="Proteomes" id="UP001212152">
    <property type="component" value="Unassembled WGS sequence"/>
</dbReference>
<dbReference type="InterPro" id="IPR036081">
    <property type="entry name" value="Translin_sf"/>
</dbReference>
<organism evidence="8 9">
    <name type="scientific">Geranomyces variabilis</name>
    <dbReference type="NCBI Taxonomy" id="109894"/>
    <lineage>
        <taxon>Eukaryota</taxon>
        <taxon>Fungi</taxon>
        <taxon>Fungi incertae sedis</taxon>
        <taxon>Chytridiomycota</taxon>
        <taxon>Chytridiomycota incertae sedis</taxon>
        <taxon>Chytridiomycetes</taxon>
        <taxon>Spizellomycetales</taxon>
        <taxon>Powellomycetaceae</taxon>
        <taxon>Geranomyces</taxon>
    </lineage>
</organism>
<keyword evidence="5" id="KW-0694">RNA-binding</keyword>
<dbReference type="GO" id="GO:0003697">
    <property type="term" value="F:single-stranded DNA binding"/>
    <property type="evidence" value="ECO:0007669"/>
    <property type="project" value="InterPro"/>
</dbReference>
<evidence type="ECO:0000256" key="4">
    <source>
        <dbReference type="ARBA" id="ARBA00022490"/>
    </source>
</evidence>
<dbReference type="SUPFAM" id="SSF74784">
    <property type="entry name" value="Translin"/>
    <property type="match status" value="1"/>
</dbReference>
<protein>
    <recommendedName>
        <fullName evidence="10">Translin</fullName>
    </recommendedName>
</protein>
<dbReference type="GO" id="GO:0043565">
    <property type="term" value="F:sequence-specific DNA binding"/>
    <property type="evidence" value="ECO:0007669"/>
    <property type="project" value="InterPro"/>
</dbReference>
<evidence type="ECO:0000256" key="1">
    <source>
        <dbReference type="ARBA" id="ARBA00004123"/>
    </source>
</evidence>
<dbReference type="GO" id="GO:0003723">
    <property type="term" value="F:RNA binding"/>
    <property type="evidence" value="ECO:0007669"/>
    <property type="project" value="UniProtKB-KW"/>
</dbReference>
<evidence type="ECO:0000313" key="9">
    <source>
        <dbReference type="Proteomes" id="UP001212152"/>
    </source>
</evidence>
<keyword evidence="6" id="KW-0238">DNA-binding</keyword>
<gene>
    <name evidence="8" type="ORF">HDU87_005840</name>
</gene>
<evidence type="ECO:0000256" key="7">
    <source>
        <dbReference type="ARBA" id="ARBA00023242"/>
    </source>
</evidence>
<evidence type="ECO:0008006" key="10">
    <source>
        <dbReference type="Google" id="ProtNLM"/>
    </source>
</evidence>
<sequence length="207" mass="23772">MTDNQATPKYLEEIQTAFDADCERRDAIREASRDLEKNFKQIRSGLAKLAELVPTGEFYRYNAMFSFVLQQAVFLVAYTIFLQSERLTTLAEIEYELGVEINLRGDDPAFHVGVEDLLSGLSLVPGELSRLAVNWISQFVSELYAGFQLLNFKNDNLRKRFDGIKYDIKKIEEVVYGAGSWQGPRRNRRHDGRVNSAFLAYVRKLSE</sequence>
<dbReference type="Pfam" id="PF01997">
    <property type="entry name" value="Translin"/>
    <property type="match status" value="1"/>
</dbReference>
<evidence type="ECO:0000256" key="2">
    <source>
        <dbReference type="ARBA" id="ARBA00004496"/>
    </source>
</evidence>
<comment type="subcellular location">
    <subcellularLocation>
        <location evidence="2">Cytoplasm</location>
    </subcellularLocation>
    <subcellularLocation>
        <location evidence="1">Nucleus</location>
    </subcellularLocation>
</comment>
<reference evidence="8" key="1">
    <citation type="submission" date="2020-05" db="EMBL/GenBank/DDBJ databases">
        <title>Phylogenomic resolution of chytrid fungi.</title>
        <authorList>
            <person name="Stajich J.E."/>
            <person name="Amses K."/>
            <person name="Simmons R."/>
            <person name="Seto K."/>
            <person name="Myers J."/>
            <person name="Bonds A."/>
            <person name="Quandt C.A."/>
            <person name="Barry K."/>
            <person name="Liu P."/>
            <person name="Grigoriev I."/>
            <person name="Longcore J.E."/>
            <person name="James T.Y."/>
        </authorList>
    </citation>
    <scope>NUCLEOTIDE SEQUENCE</scope>
    <source>
        <strain evidence="8">JEL0379</strain>
    </source>
</reference>
<proteinExistence type="inferred from homology"/>
<dbReference type="GO" id="GO:0005634">
    <property type="term" value="C:nucleus"/>
    <property type="evidence" value="ECO:0007669"/>
    <property type="project" value="UniProtKB-SubCell"/>
</dbReference>
<dbReference type="GO" id="GO:0005737">
    <property type="term" value="C:cytoplasm"/>
    <property type="evidence" value="ECO:0007669"/>
    <property type="project" value="UniProtKB-SubCell"/>
</dbReference>
<dbReference type="Gene3D" id="1.20.58.190">
    <property type="entry name" value="Translin, domain 1"/>
    <property type="match status" value="1"/>
</dbReference>
<comment type="similarity">
    <text evidence="3">Belongs to the translin family.</text>
</comment>
<dbReference type="InterPro" id="IPR016069">
    <property type="entry name" value="Translin_C"/>
</dbReference>
<dbReference type="AlphaFoldDB" id="A0AAD5XLE9"/>
<keyword evidence="4" id="KW-0963">Cytoplasm</keyword>
<dbReference type="PANTHER" id="PTHR10741">
    <property type="entry name" value="TRANSLIN AND TRANSLIN ASSOCIATED PROTEIN X"/>
    <property type="match status" value="1"/>
</dbReference>
<dbReference type="EMBL" id="JADGJQ010000049">
    <property type="protein sequence ID" value="KAJ3175697.1"/>
    <property type="molecule type" value="Genomic_DNA"/>
</dbReference>
<dbReference type="InterPro" id="IPR016068">
    <property type="entry name" value="Translin_N"/>
</dbReference>
<name>A0AAD5XLE9_9FUNG</name>